<keyword evidence="3" id="KW-0238">DNA-binding</keyword>
<evidence type="ECO:0000256" key="4">
    <source>
        <dbReference type="ARBA" id="ARBA00023159"/>
    </source>
</evidence>
<dbReference type="Pfam" id="PF00126">
    <property type="entry name" value="HTH_1"/>
    <property type="match status" value="1"/>
</dbReference>
<dbReference type="InterPro" id="IPR005119">
    <property type="entry name" value="LysR_subst-bd"/>
</dbReference>
<evidence type="ECO:0000259" key="6">
    <source>
        <dbReference type="PROSITE" id="PS50931"/>
    </source>
</evidence>
<feature type="domain" description="HTH lysR-type" evidence="6">
    <location>
        <begin position="5"/>
        <end position="62"/>
    </location>
</feature>
<keyword evidence="2" id="KW-0805">Transcription regulation</keyword>
<keyword evidence="4" id="KW-0010">Activator</keyword>
<protein>
    <submittedName>
        <fullName evidence="7">Hydrogen peroxide-inducible genes activator</fullName>
    </submittedName>
</protein>
<keyword evidence="5" id="KW-0804">Transcription</keyword>
<accession>A0ABV3WZ68</accession>
<evidence type="ECO:0000256" key="5">
    <source>
        <dbReference type="ARBA" id="ARBA00023163"/>
    </source>
</evidence>
<evidence type="ECO:0000313" key="8">
    <source>
        <dbReference type="Proteomes" id="UP001559025"/>
    </source>
</evidence>
<dbReference type="RefSeq" id="WP_368804754.1">
    <property type="nucleotide sequence ID" value="NZ_JAZHFV010000008.1"/>
</dbReference>
<evidence type="ECO:0000256" key="2">
    <source>
        <dbReference type="ARBA" id="ARBA00023015"/>
    </source>
</evidence>
<dbReference type="Gene3D" id="1.10.10.10">
    <property type="entry name" value="Winged helix-like DNA-binding domain superfamily/Winged helix DNA-binding domain"/>
    <property type="match status" value="1"/>
</dbReference>
<reference evidence="7 8" key="1">
    <citation type="submission" date="2024-01" db="EMBL/GenBank/DDBJ databases">
        <title>New evidence supports the origin of RcGTA from prophage.</title>
        <authorList>
            <person name="Xu Y."/>
            <person name="Liu B."/>
            <person name="Chen F."/>
        </authorList>
    </citation>
    <scope>NUCLEOTIDE SEQUENCE [LARGE SCALE GENOMIC DNA]</scope>
    <source>
        <strain evidence="7 8">CBW1107-2</strain>
    </source>
</reference>
<dbReference type="PROSITE" id="PS50931">
    <property type="entry name" value="HTH_LYSR"/>
    <property type="match status" value="1"/>
</dbReference>
<comment type="similarity">
    <text evidence="1">Belongs to the LysR transcriptional regulatory family.</text>
</comment>
<organism evidence="7 8">
    <name type="scientific">Neoaquamicrobium sediminum</name>
    <dbReference type="NCBI Taxonomy" id="1849104"/>
    <lineage>
        <taxon>Bacteria</taxon>
        <taxon>Pseudomonadati</taxon>
        <taxon>Pseudomonadota</taxon>
        <taxon>Alphaproteobacteria</taxon>
        <taxon>Hyphomicrobiales</taxon>
        <taxon>Phyllobacteriaceae</taxon>
        <taxon>Neoaquamicrobium</taxon>
    </lineage>
</organism>
<sequence>MPFRPTLRQLEYIIAIADCGHFGMAAKRCHVSQPTLSVQVALVERGLGVQLFERTPTRVLMTPTGQTFVHHARLAIASMEDLLDAVADDAGSLGGLIKLGTPPSFGPYFLPTFLPPIHREFPALKIYIVEDRPAAIETAVNEGVLDCGLGPESTEAGLSFVRIGTERLFLGVPADHKLASGRSVNAKALRGERLLALGSGNRLLENVRHLAQASGATVVDDYEGTSLDAIRQMVSIGMGLSVFPELYARSEFRNADDVVLLEIDGWIETRSFGLYFREATGRRRHFETLAGEARRAATALRVDGGC</sequence>
<dbReference type="SUPFAM" id="SSF53850">
    <property type="entry name" value="Periplasmic binding protein-like II"/>
    <property type="match status" value="1"/>
</dbReference>
<keyword evidence="8" id="KW-1185">Reference proteome</keyword>
<evidence type="ECO:0000256" key="1">
    <source>
        <dbReference type="ARBA" id="ARBA00009437"/>
    </source>
</evidence>
<evidence type="ECO:0000313" key="7">
    <source>
        <dbReference type="EMBL" id="MEX4009983.1"/>
    </source>
</evidence>
<gene>
    <name evidence="7" type="ORF">V1479_21945</name>
</gene>
<dbReference type="Proteomes" id="UP001559025">
    <property type="component" value="Unassembled WGS sequence"/>
</dbReference>
<dbReference type="PRINTS" id="PR00039">
    <property type="entry name" value="HTHLYSR"/>
</dbReference>
<dbReference type="PANTHER" id="PTHR30346">
    <property type="entry name" value="TRANSCRIPTIONAL DUAL REGULATOR HCAR-RELATED"/>
    <property type="match status" value="1"/>
</dbReference>
<dbReference type="InterPro" id="IPR036388">
    <property type="entry name" value="WH-like_DNA-bd_sf"/>
</dbReference>
<dbReference type="InterPro" id="IPR000847">
    <property type="entry name" value="LysR_HTH_N"/>
</dbReference>
<dbReference type="PANTHER" id="PTHR30346:SF26">
    <property type="entry name" value="HYDROGEN PEROXIDE-INDUCIBLE GENES ACTIVATOR"/>
    <property type="match status" value="1"/>
</dbReference>
<dbReference type="Gene3D" id="3.40.190.10">
    <property type="entry name" value="Periplasmic binding protein-like II"/>
    <property type="match status" value="2"/>
</dbReference>
<dbReference type="InterPro" id="IPR036390">
    <property type="entry name" value="WH_DNA-bd_sf"/>
</dbReference>
<dbReference type="EMBL" id="JAZHFV010000008">
    <property type="protein sequence ID" value="MEX4009983.1"/>
    <property type="molecule type" value="Genomic_DNA"/>
</dbReference>
<comment type="caution">
    <text evidence="7">The sequence shown here is derived from an EMBL/GenBank/DDBJ whole genome shotgun (WGS) entry which is preliminary data.</text>
</comment>
<dbReference type="SUPFAM" id="SSF46785">
    <property type="entry name" value="Winged helix' DNA-binding domain"/>
    <property type="match status" value="1"/>
</dbReference>
<evidence type="ECO:0000256" key="3">
    <source>
        <dbReference type="ARBA" id="ARBA00023125"/>
    </source>
</evidence>
<proteinExistence type="inferred from homology"/>
<name>A0ABV3WZ68_9HYPH</name>
<dbReference type="CDD" id="cd08411">
    <property type="entry name" value="PBP2_OxyR"/>
    <property type="match status" value="1"/>
</dbReference>
<dbReference type="Pfam" id="PF03466">
    <property type="entry name" value="LysR_substrate"/>
    <property type="match status" value="1"/>
</dbReference>